<feature type="non-terminal residue" evidence="8">
    <location>
        <position position="1"/>
    </location>
</feature>
<feature type="transmembrane region" description="Helical" evidence="6">
    <location>
        <begin position="144"/>
        <end position="160"/>
    </location>
</feature>
<comment type="caution">
    <text evidence="8">The sequence shown here is derived from an EMBL/GenBank/DDBJ whole genome shotgun (WGS) entry which is preliminary data.</text>
</comment>
<accession>A0ABT0ZN94</accession>
<evidence type="ECO:0000313" key="8">
    <source>
        <dbReference type="EMBL" id="MCN9245038.1"/>
    </source>
</evidence>
<proteinExistence type="predicted"/>
<evidence type="ECO:0000259" key="7">
    <source>
        <dbReference type="Pfam" id="PF03176"/>
    </source>
</evidence>
<protein>
    <submittedName>
        <fullName evidence="8">MMPL family transporter</fullName>
    </submittedName>
</protein>
<keyword evidence="2" id="KW-1003">Cell membrane</keyword>
<keyword evidence="9" id="KW-1185">Reference proteome</keyword>
<feature type="domain" description="Membrane transport protein MMPL" evidence="7">
    <location>
        <begin position="21"/>
        <end position="201"/>
    </location>
</feature>
<keyword evidence="3 6" id="KW-0812">Transmembrane</keyword>
<reference evidence="8 9" key="1">
    <citation type="submission" date="2022-05" db="EMBL/GenBank/DDBJ databases">
        <title>Streptomyces sp. nov. RY43-2 isolated from soil of a peat swamp forest.</title>
        <authorList>
            <person name="Kanchanasin P."/>
            <person name="Tanasupawat S."/>
            <person name="Phongsopitanun W."/>
        </authorList>
    </citation>
    <scope>NUCLEOTIDE SEQUENCE [LARGE SCALE GENOMIC DNA]</scope>
    <source>
        <strain evidence="8 9">RY43-2</strain>
    </source>
</reference>
<evidence type="ECO:0000256" key="4">
    <source>
        <dbReference type="ARBA" id="ARBA00022989"/>
    </source>
</evidence>
<name>A0ABT0ZN94_9ACTN</name>
<evidence type="ECO:0000256" key="1">
    <source>
        <dbReference type="ARBA" id="ARBA00004651"/>
    </source>
</evidence>
<organism evidence="8 9">
    <name type="scientific">Streptomyces macrolidinus</name>
    <dbReference type="NCBI Taxonomy" id="2952607"/>
    <lineage>
        <taxon>Bacteria</taxon>
        <taxon>Bacillati</taxon>
        <taxon>Actinomycetota</taxon>
        <taxon>Actinomycetes</taxon>
        <taxon>Kitasatosporales</taxon>
        <taxon>Streptomycetaceae</taxon>
        <taxon>Streptomyces</taxon>
    </lineage>
</organism>
<dbReference type="InterPro" id="IPR050545">
    <property type="entry name" value="Mycobact_MmpL"/>
</dbReference>
<keyword evidence="4 6" id="KW-1133">Transmembrane helix</keyword>
<keyword evidence="5 6" id="KW-0472">Membrane</keyword>
<sequence>PVLGLKLTDMGRETHSRSIVAMQVYDRLNAAYPELKAMHQVVVRADADRSPEVTAALRALAADLKDDPRHDGTPRLTQSPDKRISMLQLQVPYYVSSAEAQSSLKDIRTTYVPQTIGKVTGAETAVTGEVARYSDYPTHQEQKLPLIVGALLLVTFAMTVRAFRSVVLGLVGVVLNLLSAAASLGVLVLAFQHTWAEGLLDFTSTGSIGSRVPLFLFVILFGLS</sequence>
<dbReference type="SUPFAM" id="SSF82866">
    <property type="entry name" value="Multidrug efflux transporter AcrB transmembrane domain"/>
    <property type="match status" value="1"/>
</dbReference>
<dbReference type="EMBL" id="JAMWMR010000103">
    <property type="protein sequence ID" value="MCN9245038.1"/>
    <property type="molecule type" value="Genomic_DNA"/>
</dbReference>
<feature type="transmembrane region" description="Helical" evidence="6">
    <location>
        <begin position="202"/>
        <end position="223"/>
    </location>
</feature>
<evidence type="ECO:0000256" key="5">
    <source>
        <dbReference type="ARBA" id="ARBA00023136"/>
    </source>
</evidence>
<evidence type="ECO:0000256" key="6">
    <source>
        <dbReference type="SAM" id="Phobius"/>
    </source>
</evidence>
<dbReference type="RefSeq" id="WP_252429160.1">
    <property type="nucleotide sequence ID" value="NZ_JAMWMR010000103.1"/>
</dbReference>
<evidence type="ECO:0000313" key="9">
    <source>
        <dbReference type="Proteomes" id="UP001523219"/>
    </source>
</evidence>
<evidence type="ECO:0000256" key="3">
    <source>
        <dbReference type="ARBA" id="ARBA00022692"/>
    </source>
</evidence>
<dbReference type="PANTHER" id="PTHR33406">
    <property type="entry name" value="MEMBRANE PROTEIN MJ1562-RELATED"/>
    <property type="match status" value="1"/>
</dbReference>
<feature type="transmembrane region" description="Helical" evidence="6">
    <location>
        <begin position="167"/>
        <end position="190"/>
    </location>
</feature>
<dbReference type="InterPro" id="IPR004869">
    <property type="entry name" value="MMPL_dom"/>
</dbReference>
<gene>
    <name evidence="8" type="ORF">NGF19_30415</name>
</gene>
<comment type="subcellular location">
    <subcellularLocation>
        <location evidence="1">Cell membrane</location>
        <topology evidence="1">Multi-pass membrane protein</topology>
    </subcellularLocation>
</comment>
<evidence type="ECO:0000256" key="2">
    <source>
        <dbReference type="ARBA" id="ARBA00022475"/>
    </source>
</evidence>
<dbReference type="PANTHER" id="PTHR33406:SF13">
    <property type="entry name" value="MEMBRANE PROTEIN YDFJ"/>
    <property type="match status" value="1"/>
</dbReference>
<feature type="non-terminal residue" evidence="8">
    <location>
        <position position="224"/>
    </location>
</feature>
<dbReference type="Proteomes" id="UP001523219">
    <property type="component" value="Unassembled WGS sequence"/>
</dbReference>
<dbReference type="Pfam" id="PF03176">
    <property type="entry name" value="MMPL"/>
    <property type="match status" value="1"/>
</dbReference>